<evidence type="ECO:0000256" key="6">
    <source>
        <dbReference type="SAM" id="Phobius"/>
    </source>
</evidence>
<reference evidence="7" key="1">
    <citation type="submission" date="2018-05" db="EMBL/GenBank/DDBJ databases">
        <authorList>
            <person name="Lanie J.A."/>
            <person name="Ng W.-L."/>
            <person name="Kazmierczak K.M."/>
            <person name="Andrzejewski T.M."/>
            <person name="Davidsen T.M."/>
            <person name="Wayne K.J."/>
            <person name="Tettelin H."/>
            <person name="Glass J.I."/>
            <person name="Rusch D."/>
            <person name="Podicherti R."/>
            <person name="Tsui H.-C.T."/>
            <person name="Winkler M.E."/>
        </authorList>
    </citation>
    <scope>NUCLEOTIDE SEQUENCE</scope>
</reference>
<keyword evidence="4 6" id="KW-1133">Transmembrane helix</keyword>
<dbReference type="GO" id="GO:0005886">
    <property type="term" value="C:plasma membrane"/>
    <property type="evidence" value="ECO:0007669"/>
    <property type="project" value="TreeGrafter"/>
</dbReference>
<proteinExistence type="inferred from homology"/>
<dbReference type="InterPro" id="IPR038377">
    <property type="entry name" value="Na/Glc_symporter_sf"/>
</dbReference>
<accession>A0A383AL01</accession>
<dbReference type="GO" id="GO:0005412">
    <property type="term" value="F:D-glucose:sodium symporter activity"/>
    <property type="evidence" value="ECO:0007669"/>
    <property type="project" value="TreeGrafter"/>
</dbReference>
<dbReference type="EMBL" id="UINC01193028">
    <property type="protein sequence ID" value="SVE08442.1"/>
    <property type="molecule type" value="Genomic_DNA"/>
</dbReference>
<evidence type="ECO:0000256" key="2">
    <source>
        <dbReference type="ARBA" id="ARBA00006434"/>
    </source>
</evidence>
<evidence type="ECO:0000256" key="3">
    <source>
        <dbReference type="ARBA" id="ARBA00022692"/>
    </source>
</evidence>
<evidence type="ECO:0000313" key="7">
    <source>
        <dbReference type="EMBL" id="SVE08442.1"/>
    </source>
</evidence>
<dbReference type="PANTHER" id="PTHR11819:SF195">
    <property type="entry name" value="SODIUM_GLUCOSE COTRANSPORTER 4"/>
    <property type="match status" value="1"/>
</dbReference>
<feature type="non-terminal residue" evidence="7">
    <location>
        <position position="63"/>
    </location>
</feature>
<comment type="subcellular location">
    <subcellularLocation>
        <location evidence="1">Membrane</location>
        <topology evidence="1">Multi-pass membrane protein</topology>
    </subcellularLocation>
</comment>
<evidence type="ECO:0000256" key="1">
    <source>
        <dbReference type="ARBA" id="ARBA00004141"/>
    </source>
</evidence>
<protein>
    <recommendedName>
        <fullName evidence="8">Sodium:solute symporter</fullName>
    </recommendedName>
</protein>
<evidence type="ECO:0000256" key="5">
    <source>
        <dbReference type="ARBA" id="ARBA00023136"/>
    </source>
</evidence>
<sequence length="63" mass="7243">MKIHLIDSLIILFYFIGIILLGLWISRKQAHGGREFFLANNSMRWPFIGASLFATNISSQQFV</sequence>
<organism evidence="7">
    <name type="scientific">marine metagenome</name>
    <dbReference type="NCBI Taxonomy" id="408172"/>
    <lineage>
        <taxon>unclassified sequences</taxon>
        <taxon>metagenomes</taxon>
        <taxon>ecological metagenomes</taxon>
    </lineage>
</organism>
<feature type="transmembrane region" description="Helical" evidence="6">
    <location>
        <begin position="6"/>
        <end position="25"/>
    </location>
</feature>
<dbReference type="Gene3D" id="1.20.1730.10">
    <property type="entry name" value="Sodium/glucose cotransporter"/>
    <property type="match status" value="1"/>
</dbReference>
<dbReference type="PANTHER" id="PTHR11819">
    <property type="entry name" value="SOLUTE CARRIER FAMILY 5"/>
    <property type="match status" value="1"/>
</dbReference>
<evidence type="ECO:0000256" key="4">
    <source>
        <dbReference type="ARBA" id="ARBA00022989"/>
    </source>
</evidence>
<evidence type="ECO:0008006" key="8">
    <source>
        <dbReference type="Google" id="ProtNLM"/>
    </source>
</evidence>
<dbReference type="InterPro" id="IPR001734">
    <property type="entry name" value="Na/solute_symporter"/>
</dbReference>
<name>A0A383AL01_9ZZZZ</name>
<gene>
    <name evidence="7" type="ORF">METZ01_LOCUS461296</name>
</gene>
<keyword evidence="5 6" id="KW-0472">Membrane</keyword>
<comment type="similarity">
    <text evidence="2">Belongs to the sodium:solute symporter (SSF) (TC 2.A.21) family.</text>
</comment>
<dbReference type="PROSITE" id="PS50283">
    <property type="entry name" value="NA_SOLUT_SYMP_3"/>
    <property type="match status" value="1"/>
</dbReference>
<dbReference type="AlphaFoldDB" id="A0A383AL01"/>
<keyword evidence="3 6" id="KW-0812">Transmembrane</keyword>